<proteinExistence type="predicted"/>
<sequence>MKIDAVGLLCPEPIMMLHRAIQKISEGEKVELYATDPSTERDIDRFCKFLGHNLLEKKTNEAPFYFLIEKQGNKQDDLSN</sequence>
<dbReference type="InterPro" id="IPR036868">
    <property type="entry name" value="TusA-like_sf"/>
</dbReference>
<organism evidence="2">
    <name type="scientific">marine metagenome</name>
    <dbReference type="NCBI Taxonomy" id="408172"/>
    <lineage>
        <taxon>unclassified sequences</taxon>
        <taxon>metagenomes</taxon>
        <taxon>ecological metagenomes</taxon>
    </lineage>
</organism>
<reference evidence="2" key="1">
    <citation type="submission" date="2018-05" db="EMBL/GenBank/DDBJ databases">
        <authorList>
            <person name="Lanie J.A."/>
            <person name="Ng W.-L."/>
            <person name="Kazmierczak K.M."/>
            <person name="Andrzejewski T.M."/>
            <person name="Davidsen T.M."/>
            <person name="Wayne K.J."/>
            <person name="Tettelin H."/>
            <person name="Glass J.I."/>
            <person name="Rusch D."/>
            <person name="Podicherti R."/>
            <person name="Tsui H.-C.T."/>
            <person name="Winkler M.E."/>
        </authorList>
    </citation>
    <scope>NUCLEOTIDE SEQUENCE</scope>
</reference>
<name>A0A381YBZ7_9ZZZZ</name>
<dbReference type="Pfam" id="PF01206">
    <property type="entry name" value="TusA"/>
    <property type="match status" value="1"/>
</dbReference>
<accession>A0A381YBZ7</accession>
<dbReference type="SUPFAM" id="SSF64307">
    <property type="entry name" value="SirA-like"/>
    <property type="match status" value="1"/>
</dbReference>
<dbReference type="Gene3D" id="3.30.110.40">
    <property type="entry name" value="TusA-like domain"/>
    <property type="match status" value="1"/>
</dbReference>
<dbReference type="PROSITE" id="PS01148">
    <property type="entry name" value="UPF0033"/>
    <property type="match status" value="1"/>
</dbReference>
<dbReference type="EMBL" id="UINC01017878">
    <property type="protein sequence ID" value="SVA74606.1"/>
    <property type="molecule type" value="Genomic_DNA"/>
</dbReference>
<protein>
    <recommendedName>
        <fullName evidence="1">UPF0033 domain-containing protein</fullName>
    </recommendedName>
</protein>
<evidence type="ECO:0000313" key="2">
    <source>
        <dbReference type="EMBL" id="SVA74606.1"/>
    </source>
</evidence>
<dbReference type="PANTHER" id="PTHR33279">
    <property type="entry name" value="SULFUR CARRIER PROTEIN YEDF-RELATED"/>
    <property type="match status" value="1"/>
</dbReference>
<evidence type="ECO:0000259" key="1">
    <source>
        <dbReference type="PROSITE" id="PS01148"/>
    </source>
</evidence>
<dbReference type="InterPro" id="IPR001455">
    <property type="entry name" value="TusA-like"/>
</dbReference>
<dbReference type="AlphaFoldDB" id="A0A381YBZ7"/>
<dbReference type="PANTHER" id="PTHR33279:SF2">
    <property type="entry name" value="SULFUR CARRIER PROTEIN TUSA"/>
    <property type="match status" value="1"/>
</dbReference>
<dbReference type="NCBIfam" id="NF001423">
    <property type="entry name" value="PRK00299.1"/>
    <property type="match status" value="1"/>
</dbReference>
<gene>
    <name evidence="2" type="ORF">METZ01_LOCUS127460</name>
</gene>
<feature type="domain" description="UPF0033" evidence="1">
    <location>
        <begin position="3"/>
        <end position="27"/>
    </location>
</feature>